<dbReference type="RefSeq" id="WP_083645216.1">
    <property type="nucleotide sequence ID" value="NZ_AMRU01000005.1"/>
</dbReference>
<dbReference type="EMBL" id="CP016359">
    <property type="protein sequence ID" value="APU69566.1"/>
    <property type="molecule type" value="Genomic_DNA"/>
</dbReference>
<dbReference type="GO" id="GO:0004030">
    <property type="term" value="F:aldehyde dehydrogenase [NAD(P)+] activity"/>
    <property type="evidence" value="ECO:0007669"/>
    <property type="project" value="InterPro"/>
</dbReference>
<name>A0A1L7I7J5_9FLAO</name>
<dbReference type="STRING" id="1229726.GRFL_2842"/>
<evidence type="ECO:0000313" key="5">
    <source>
        <dbReference type="EMBL" id="APU69566.1"/>
    </source>
</evidence>
<keyword evidence="2" id="KW-0521">NADP</keyword>
<sequence>MADEKNIKTINPATEEILKTYEWMSDAEMDQAIEECHNAYLKWRLVTPKDRAKIISKIGEKLTAHKEEFAQLMTSEMGKLVEQGKQEMELCAAICEYTAKNGPEALQDEERELPEGGKGLITYSPLGVIYGIQPWNFPCYQAIRYSIANLMAGNGVLLKHAENVTGSALLLEKIYREAGVPENLFKVLLITHDQSDQVIENDLVRGVTLTGSAKAGKTIAKKAGEKLKKTVLELGSNDAYIVLEDADVPKAVETCVNGRVYNNGETCVAAKRFIVTDKVYEEFKKAFVDQMKNVKYGDPTKEDSDIGPMARKDLRDTVHKQVQESVKKGAKILCGGELPDEKGYFYPATVLENLEPGQPAYDDEIFGPVASLIRAKNAEDALRIANSSRFGLGGAIFSKDEQKAKDLAKHYFDTGMVFINSFGLAKPNMPFGGVKDSGYGREHGGFGLHEFVNTKAVMFA</sequence>
<protein>
    <submittedName>
        <fullName evidence="5">Succinate-semialdehyde dehydrogenase [NAD]</fullName>
        <ecNumber evidence="5">1.2.1.16</ecNumber>
        <ecNumber evidence="5">1.2.1.24</ecNumber>
    </submittedName>
</protein>
<dbReference type="Proteomes" id="UP000186230">
    <property type="component" value="Chromosome"/>
</dbReference>
<dbReference type="GO" id="GO:0004777">
    <property type="term" value="F:succinate-semialdehyde dehydrogenase (NAD+) activity"/>
    <property type="evidence" value="ECO:0007669"/>
    <property type="project" value="UniProtKB-EC"/>
</dbReference>
<feature type="domain" description="Aldehyde dehydrogenase" evidence="4">
    <location>
        <begin position="3"/>
        <end position="457"/>
    </location>
</feature>
<dbReference type="EC" id="1.2.1.16" evidence="5"/>
<keyword evidence="3 5" id="KW-0560">Oxidoreductase</keyword>
<dbReference type="InterPro" id="IPR044148">
    <property type="entry name" value="ALDH_GabD1-like"/>
</dbReference>
<evidence type="ECO:0000259" key="4">
    <source>
        <dbReference type="Pfam" id="PF00171"/>
    </source>
</evidence>
<proteinExistence type="inferred from homology"/>
<dbReference type="InterPro" id="IPR015590">
    <property type="entry name" value="Aldehyde_DH_dom"/>
</dbReference>
<dbReference type="FunFam" id="3.40.605.10:FF:000012">
    <property type="entry name" value="NAD-dependent succinate-semialdehyde dehydrogenase"/>
    <property type="match status" value="1"/>
</dbReference>
<dbReference type="PROSITE" id="PS00070">
    <property type="entry name" value="ALDEHYDE_DEHYDR_CYS"/>
    <property type="match status" value="1"/>
</dbReference>
<dbReference type="Gene3D" id="3.40.605.10">
    <property type="entry name" value="Aldehyde Dehydrogenase, Chain A, domain 1"/>
    <property type="match status" value="1"/>
</dbReference>
<dbReference type="Gene3D" id="3.40.309.10">
    <property type="entry name" value="Aldehyde Dehydrogenase, Chain A, domain 2"/>
    <property type="match status" value="1"/>
</dbReference>
<dbReference type="OrthoDB" id="9762913at2"/>
<dbReference type="FunFam" id="3.40.309.10:FF:000009">
    <property type="entry name" value="Aldehyde dehydrogenase A"/>
    <property type="match status" value="1"/>
</dbReference>
<reference evidence="5 6" key="1">
    <citation type="submission" date="2016-07" db="EMBL/GenBank/DDBJ databases">
        <title>Multi-omics approach to identify versatile polysaccharide utilization systems of a marine flavobacterium Gramella flava.</title>
        <authorList>
            <person name="Tang K."/>
        </authorList>
    </citation>
    <scope>NUCLEOTIDE SEQUENCE [LARGE SCALE GENOMIC DNA]</scope>
    <source>
        <strain evidence="5 6">JLT2011</strain>
    </source>
</reference>
<dbReference type="InterPro" id="IPR016163">
    <property type="entry name" value="Ald_DH_C"/>
</dbReference>
<dbReference type="KEGG" id="gfl:GRFL_2842"/>
<dbReference type="SUPFAM" id="SSF53720">
    <property type="entry name" value="ALDH-like"/>
    <property type="match status" value="1"/>
</dbReference>
<evidence type="ECO:0000256" key="1">
    <source>
        <dbReference type="ARBA" id="ARBA00009986"/>
    </source>
</evidence>
<keyword evidence="6" id="KW-1185">Reference proteome</keyword>
<organism evidence="5 6">
    <name type="scientific">Christiangramia flava JLT2011</name>
    <dbReference type="NCBI Taxonomy" id="1229726"/>
    <lineage>
        <taxon>Bacteria</taxon>
        <taxon>Pseudomonadati</taxon>
        <taxon>Bacteroidota</taxon>
        <taxon>Flavobacteriia</taxon>
        <taxon>Flavobacteriales</taxon>
        <taxon>Flavobacteriaceae</taxon>
        <taxon>Christiangramia</taxon>
    </lineage>
</organism>
<accession>A0A1L7I7J5</accession>
<dbReference type="InterPro" id="IPR016161">
    <property type="entry name" value="Ald_DH/histidinol_DH"/>
</dbReference>
<dbReference type="InterPro" id="IPR016160">
    <property type="entry name" value="Ald_DH_CS_CYS"/>
</dbReference>
<evidence type="ECO:0000313" key="6">
    <source>
        <dbReference type="Proteomes" id="UP000186230"/>
    </source>
</evidence>
<dbReference type="CDD" id="cd07100">
    <property type="entry name" value="ALDH_SSADH1_GabD1"/>
    <property type="match status" value="1"/>
</dbReference>
<dbReference type="InterPro" id="IPR016162">
    <property type="entry name" value="Ald_DH_N"/>
</dbReference>
<evidence type="ECO:0000256" key="3">
    <source>
        <dbReference type="ARBA" id="ARBA00023002"/>
    </source>
</evidence>
<gene>
    <name evidence="5" type="ORF">GRFL_2842</name>
</gene>
<evidence type="ECO:0000256" key="2">
    <source>
        <dbReference type="ARBA" id="ARBA00022857"/>
    </source>
</evidence>
<comment type="similarity">
    <text evidence="1">Belongs to the aldehyde dehydrogenase family.</text>
</comment>
<dbReference type="EC" id="1.2.1.24" evidence="5"/>
<dbReference type="Pfam" id="PF00171">
    <property type="entry name" value="Aldedh"/>
    <property type="match status" value="1"/>
</dbReference>
<dbReference type="InterPro" id="IPR047110">
    <property type="entry name" value="GABD/Sad-like"/>
</dbReference>
<dbReference type="PANTHER" id="PTHR43217:SF1">
    <property type="entry name" value="SUCCINATE SEMIALDEHYDE DEHYDROGENASE [NAD(P)+] SAD"/>
    <property type="match status" value="1"/>
</dbReference>
<dbReference type="AlphaFoldDB" id="A0A1L7I7J5"/>
<dbReference type="PANTHER" id="PTHR43217">
    <property type="entry name" value="SUCCINATE SEMIALDEHYDE DEHYDROGENASE [NAD(P)+] SAD"/>
    <property type="match status" value="1"/>
</dbReference>